<sequence>MKKRHRIGIAVMSSIFAGIILIPTVIVVPFMGSNDTAQVQETQAQAAGEEEVTTELAASLSPFSIHVLRSETDKVEEVPLETYVSRVVASEMPVSFELEALKAQALAARTYITRHLSQGGPASKKADVTDTTQHQVYKNDKELRDLWGDKYVENISKINKAVEETAGEIITYKQQPIEAAFFSTSNGYTENSEDYWKHEIPYLKSVESPWDKASPKFNDQKIIALSGLESALGVDVTPSLSNLKLTKTAGGRVDQITIGSETFSGRKIREAFNLQSSDFTMEQKNDHIIFTTQGFGHGVGMSQYGANGMAKAGKSYKEIIQHYYQNTEISPMSKQTAALTTAKQTVN</sequence>
<evidence type="ECO:0000256" key="1">
    <source>
        <dbReference type="SAM" id="Phobius"/>
    </source>
</evidence>
<dbReference type="Pfam" id="PF08486">
    <property type="entry name" value="SpoIID"/>
    <property type="match status" value="1"/>
</dbReference>
<name>A0ABY4H3C0_9BACI</name>
<reference evidence="3 4" key="1">
    <citation type="submission" date="2022-04" db="EMBL/GenBank/DDBJ databases">
        <title>Halobacillus sp. isolated from saltern.</title>
        <authorList>
            <person name="Won M."/>
            <person name="Lee C.-M."/>
            <person name="Woen H.-Y."/>
            <person name="Kwon S.-W."/>
        </authorList>
    </citation>
    <scope>NUCLEOTIDE SEQUENCE [LARGE SCALE GENOMIC DNA]</scope>
    <source>
        <strain evidence="3 4">SSTM10-2</strain>
    </source>
</reference>
<evidence type="ECO:0000313" key="3">
    <source>
        <dbReference type="EMBL" id="UOQ94946.1"/>
    </source>
</evidence>
<dbReference type="PANTHER" id="PTHR30032:SF4">
    <property type="entry name" value="AMIDASE ENHANCER"/>
    <property type="match status" value="1"/>
</dbReference>
<protein>
    <submittedName>
        <fullName evidence="3">Stage II sporulation protein D</fullName>
    </submittedName>
</protein>
<dbReference type="Proteomes" id="UP000831880">
    <property type="component" value="Chromosome"/>
</dbReference>
<dbReference type="InterPro" id="IPR051922">
    <property type="entry name" value="Bact_Sporulation_Assoc"/>
</dbReference>
<dbReference type="InterPro" id="IPR013693">
    <property type="entry name" value="SpoIID/LytB_N"/>
</dbReference>
<evidence type="ECO:0000259" key="2">
    <source>
        <dbReference type="Pfam" id="PF08486"/>
    </source>
</evidence>
<dbReference type="NCBIfam" id="TIGR02870">
    <property type="entry name" value="spore_II_D"/>
    <property type="match status" value="1"/>
</dbReference>
<dbReference type="RefSeq" id="WP_244754802.1">
    <property type="nucleotide sequence ID" value="NZ_CP095074.1"/>
</dbReference>
<proteinExistence type="predicted"/>
<feature type="transmembrane region" description="Helical" evidence="1">
    <location>
        <begin position="7"/>
        <end position="31"/>
    </location>
</feature>
<feature type="domain" description="Sporulation stage II protein D amidase enhancer LytB N-terminal" evidence="2">
    <location>
        <begin position="70"/>
        <end position="172"/>
    </location>
</feature>
<keyword evidence="1" id="KW-0472">Membrane</keyword>
<evidence type="ECO:0000313" key="4">
    <source>
        <dbReference type="Proteomes" id="UP000831880"/>
    </source>
</evidence>
<organism evidence="3 4">
    <name type="scientific">Halobacillus shinanisalinarum</name>
    <dbReference type="NCBI Taxonomy" id="2932258"/>
    <lineage>
        <taxon>Bacteria</taxon>
        <taxon>Bacillati</taxon>
        <taxon>Bacillota</taxon>
        <taxon>Bacilli</taxon>
        <taxon>Bacillales</taxon>
        <taxon>Bacillaceae</taxon>
        <taxon>Halobacillus</taxon>
    </lineage>
</organism>
<dbReference type="PANTHER" id="PTHR30032">
    <property type="entry name" value="N-ACETYLMURAMOYL-L-ALANINE AMIDASE-RELATED"/>
    <property type="match status" value="1"/>
</dbReference>
<accession>A0ABY4H3C0</accession>
<dbReference type="NCBIfam" id="TIGR02669">
    <property type="entry name" value="SpoIID_LytB"/>
    <property type="match status" value="1"/>
</dbReference>
<dbReference type="InterPro" id="IPR014225">
    <property type="entry name" value="Spore_II_D_firmicutes"/>
</dbReference>
<keyword evidence="4" id="KW-1185">Reference proteome</keyword>
<keyword evidence="1" id="KW-0812">Transmembrane</keyword>
<keyword evidence="1" id="KW-1133">Transmembrane helix</keyword>
<dbReference type="EMBL" id="CP095074">
    <property type="protein sequence ID" value="UOQ94946.1"/>
    <property type="molecule type" value="Genomic_DNA"/>
</dbReference>
<gene>
    <name evidence="3" type="primary">spoIID</name>
    <name evidence="3" type="ORF">MUO14_08475</name>
</gene>
<dbReference type="InterPro" id="IPR013486">
    <property type="entry name" value="SpoIID/LytB"/>
</dbReference>